<dbReference type="AlphaFoldDB" id="A0A1P8MUY2"/>
<dbReference type="PROSITE" id="PS51257">
    <property type="entry name" value="PROKAR_LIPOPROTEIN"/>
    <property type="match status" value="1"/>
</dbReference>
<proteinExistence type="predicted"/>
<name>A0A1P8MUY2_9RHOB</name>
<organism evidence="1 2">
    <name type="scientific">Tateyamaria omphalii</name>
    <dbReference type="NCBI Taxonomy" id="299262"/>
    <lineage>
        <taxon>Bacteria</taxon>
        <taxon>Pseudomonadati</taxon>
        <taxon>Pseudomonadota</taxon>
        <taxon>Alphaproteobacteria</taxon>
        <taxon>Rhodobacterales</taxon>
        <taxon>Roseobacteraceae</taxon>
        <taxon>Tateyamaria</taxon>
    </lineage>
</organism>
<keyword evidence="2" id="KW-1185">Reference proteome</keyword>
<gene>
    <name evidence="1" type="ORF">BWR18_09625</name>
</gene>
<dbReference type="STRING" id="299262.BWR18_09625"/>
<accession>A0A1P8MUY2</accession>
<evidence type="ECO:0000313" key="1">
    <source>
        <dbReference type="EMBL" id="APX11907.1"/>
    </source>
</evidence>
<dbReference type="KEGG" id="tom:BWR18_09625"/>
<dbReference type="EMBL" id="CP019312">
    <property type="protein sequence ID" value="APX11907.1"/>
    <property type="molecule type" value="Genomic_DNA"/>
</dbReference>
<evidence type="ECO:0000313" key="2">
    <source>
        <dbReference type="Proteomes" id="UP000186336"/>
    </source>
</evidence>
<dbReference type="Proteomes" id="UP000186336">
    <property type="component" value="Chromosome"/>
</dbReference>
<reference evidence="1 2" key="1">
    <citation type="submission" date="2017-01" db="EMBL/GenBank/DDBJ databases">
        <title>Complete genome of Tateyamaria omphalii DOK1-4 isolated from seawater in Dokdo.</title>
        <authorList>
            <person name="Kim J.H."/>
            <person name="Chi W.-J."/>
        </authorList>
    </citation>
    <scope>NUCLEOTIDE SEQUENCE [LARGE SCALE GENOMIC DNA]</scope>
    <source>
        <strain evidence="1 2">DOK1-4</strain>
    </source>
</reference>
<sequence>MRAHAAFFCLTLAACTQFPDLDDAVSPDVAASDFPALVPLEPLLAGAQPIVGDPVATTEDLEARIAALRARASALQRRPVVDPATRARMQDRLG</sequence>
<protein>
    <submittedName>
        <fullName evidence="1">Uncharacterized protein</fullName>
    </submittedName>
</protein>